<dbReference type="InterPro" id="IPR008136">
    <property type="entry name" value="CinA_C"/>
</dbReference>
<dbReference type="Pfam" id="PF02464">
    <property type="entry name" value="CinA"/>
    <property type="match status" value="1"/>
</dbReference>
<dbReference type="SUPFAM" id="SSF142433">
    <property type="entry name" value="CinA-like"/>
    <property type="match status" value="1"/>
</dbReference>
<name>A0AAE3VBM1_9FIRM</name>
<protein>
    <submittedName>
        <fullName evidence="2">PncC family amidohydrolase</fullName>
    </submittedName>
</protein>
<dbReference type="InterPro" id="IPR036653">
    <property type="entry name" value="CinA-like_C"/>
</dbReference>
<comment type="caution">
    <text evidence="2">The sequence shown here is derived from an EMBL/GenBank/DDBJ whole genome shotgun (WGS) entry which is preliminary data.</text>
</comment>
<accession>A0AAE3VBM1</accession>
<evidence type="ECO:0000313" key="3">
    <source>
        <dbReference type="Proteomes" id="UP001241537"/>
    </source>
</evidence>
<sequence>MEESLHPVPASDVLELAEACVNLLRQQELTVTTAESCTGGLLSSHLVDVPGVSEVFQEGYITYSNKAKRRLINVSKATLKKYGAVSRQTAREMAIGAVFAANADISVSVTGIAGPDGGSEEKPVGLVFIGCYMNDQVTVEEHRFSGKRAEIRMQAVYAALRLLYATLRENLE</sequence>
<dbReference type="RefSeq" id="WP_106611848.1">
    <property type="nucleotide sequence ID" value="NZ_JAUSTO010000016.1"/>
</dbReference>
<organism evidence="2 3">
    <name type="scientific">Moryella indoligenes</name>
    <dbReference type="NCBI Taxonomy" id="371674"/>
    <lineage>
        <taxon>Bacteria</taxon>
        <taxon>Bacillati</taxon>
        <taxon>Bacillota</taxon>
        <taxon>Clostridia</taxon>
        <taxon>Lachnospirales</taxon>
        <taxon>Lachnospiraceae</taxon>
        <taxon>Moryella</taxon>
    </lineage>
</organism>
<dbReference type="Gene3D" id="3.90.950.20">
    <property type="entry name" value="CinA-like"/>
    <property type="match status" value="1"/>
</dbReference>
<reference evidence="2" key="1">
    <citation type="submission" date="2023-07" db="EMBL/GenBank/DDBJ databases">
        <title>Genomic Encyclopedia of Type Strains, Phase IV (KMG-IV): sequencing the most valuable type-strain genomes for metagenomic binning, comparative biology and taxonomic classification.</title>
        <authorList>
            <person name="Goeker M."/>
        </authorList>
    </citation>
    <scope>NUCLEOTIDE SEQUENCE</scope>
    <source>
        <strain evidence="2">DSM 19659</strain>
    </source>
</reference>
<keyword evidence="3" id="KW-1185">Reference proteome</keyword>
<dbReference type="EMBL" id="JAUSTO010000016">
    <property type="protein sequence ID" value="MDQ0153306.1"/>
    <property type="molecule type" value="Genomic_DNA"/>
</dbReference>
<feature type="domain" description="CinA C-terminal" evidence="1">
    <location>
        <begin position="15"/>
        <end position="166"/>
    </location>
</feature>
<evidence type="ECO:0000259" key="1">
    <source>
        <dbReference type="Pfam" id="PF02464"/>
    </source>
</evidence>
<proteinExistence type="predicted"/>
<dbReference type="Proteomes" id="UP001241537">
    <property type="component" value="Unassembled WGS sequence"/>
</dbReference>
<gene>
    <name evidence="2" type="ORF">J2S20_002019</name>
</gene>
<dbReference type="NCBIfam" id="TIGR00199">
    <property type="entry name" value="PncC_domain"/>
    <property type="match status" value="1"/>
</dbReference>
<evidence type="ECO:0000313" key="2">
    <source>
        <dbReference type="EMBL" id="MDQ0153306.1"/>
    </source>
</evidence>
<dbReference type="AlphaFoldDB" id="A0AAE3VBM1"/>